<reference evidence="1 2" key="1">
    <citation type="submission" date="2019-09" db="EMBL/GenBank/DDBJ databases">
        <title>Genome sequence and assembly of Adhaeribacter sp.</title>
        <authorList>
            <person name="Chhetri G."/>
        </authorList>
    </citation>
    <scope>NUCLEOTIDE SEQUENCE [LARGE SCALE GENOMIC DNA]</scope>
    <source>
        <strain evidence="1 2">DK36</strain>
    </source>
</reference>
<gene>
    <name evidence="1" type="ORF">F0145_12475</name>
</gene>
<keyword evidence="2" id="KW-1185">Reference proteome</keyword>
<proteinExistence type="predicted"/>
<dbReference type="Proteomes" id="UP000323426">
    <property type="component" value="Unassembled WGS sequence"/>
</dbReference>
<evidence type="ECO:0000313" key="2">
    <source>
        <dbReference type="Proteomes" id="UP000323426"/>
    </source>
</evidence>
<name>A0A5M6DDU4_9BACT</name>
<evidence type="ECO:0000313" key="1">
    <source>
        <dbReference type="EMBL" id="KAA5545741.1"/>
    </source>
</evidence>
<dbReference type="RefSeq" id="WP_150088743.1">
    <property type="nucleotide sequence ID" value="NZ_VWSF01000008.1"/>
</dbReference>
<protein>
    <submittedName>
        <fullName evidence="1">Uncharacterized protein</fullName>
    </submittedName>
</protein>
<accession>A0A5M6DDU4</accession>
<dbReference type="AlphaFoldDB" id="A0A5M6DDU4"/>
<dbReference type="EMBL" id="VWSF01000008">
    <property type="protein sequence ID" value="KAA5545741.1"/>
    <property type="molecule type" value="Genomic_DNA"/>
</dbReference>
<sequence length="530" mass="59829">MRKKILFLGLIGLLAWGLVKILFFSGITQTPPAPTFRKATEPGFVWASAGEHYARGWLGEFLLGQHYRPVWTTPIKVPVLNLAQLKGGMRVGKLGGGQQTTSLSLIAPNGQTWVLRSLDKDPVNILPPFWRRTVFADLLRDQISASHPYGALVVSPLAKAAGIFHTNPQVVFVSASDSHIQPFKNRMGDKLFLLEEKYGDSARVWPQFKEASELVDSRVMLDRRFRYQNHRIDEKAFAQCRLFDLFIGDWDRHEGQWNWAAFSTDSVTYYKPIPKDRDQAFSLYQDGLLPWLLTRNFAMPKFSHFDYQVTNVKGYTINASFIDARALTSVTLPEFKALAKQLQAQLTDSVLEAAVRILPPAVYKLTGPDLVNKLKSRRQNLVAIATKYYRVLARHVIIPGTDEREKFVIKRLSNGQVQVTIYQLTSAGAVRNLYYQRLFTSHETKEITLHGLAGADIFEVTGKVEQSIKINIVGGLGEDIITDYSQVTSGQKSTIIIDTHEGNEIIWGPSSEDKTLKEDLSVHYFDREGL</sequence>
<organism evidence="1 2">
    <name type="scientific">Adhaeribacter rhizoryzae</name>
    <dbReference type="NCBI Taxonomy" id="2607907"/>
    <lineage>
        <taxon>Bacteria</taxon>
        <taxon>Pseudomonadati</taxon>
        <taxon>Bacteroidota</taxon>
        <taxon>Cytophagia</taxon>
        <taxon>Cytophagales</taxon>
        <taxon>Hymenobacteraceae</taxon>
        <taxon>Adhaeribacter</taxon>
    </lineage>
</organism>
<comment type="caution">
    <text evidence="1">The sequence shown here is derived from an EMBL/GenBank/DDBJ whole genome shotgun (WGS) entry which is preliminary data.</text>
</comment>